<keyword evidence="3" id="KW-1185">Reference proteome</keyword>
<keyword evidence="1" id="KW-0472">Membrane</keyword>
<keyword evidence="1" id="KW-1133">Transmembrane helix</keyword>
<organism evidence="2 3">
    <name type="scientific">Fusibacter tunisiensis</name>
    <dbReference type="NCBI Taxonomy" id="1008308"/>
    <lineage>
        <taxon>Bacteria</taxon>
        <taxon>Bacillati</taxon>
        <taxon>Bacillota</taxon>
        <taxon>Clostridia</taxon>
        <taxon>Eubacteriales</taxon>
        <taxon>Eubacteriales Family XII. Incertae Sedis</taxon>
        <taxon>Fusibacter</taxon>
    </lineage>
</organism>
<dbReference type="Proteomes" id="UP000767854">
    <property type="component" value="Unassembled WGS sequence"/>
</dbReference>
<gene>
    <name evidence="2" type="ORF">JOC49_001859</name>
</gene>
<dbReference type="RefSeq" id="WP_204664613.1">
    <property type="nucleotide sequence ID" value="NZ_JAFBDT010000015.1"/>
</dbReference>
<accession>A0ABS2MSI4</accession>
<dbReference type="EMBL" id="JAFBDT010000015">
    <property type="protein sequence ID" value="MBM7562315.1"/>
    <property type="molecule type" value="Genomic_DNA"/>
</dbReference>
<evidence type="ECO:0000313" key="2">
    <source>
        <dbReference type="EMBL" id="MBM7562315.1"/>
    </source>
</evidence>
<feature type="transmembrane region" description="Helical" evidence="1">
    <location>
        <begin position="56"/>
        <end position="77"/>
    </location>
</feature>
<evidence type="ECO:0000256" key="1">
    <source>
        <dbReference type="SAM" id="Phobius"/>
    </source>
</evidence>
<proteinExistence type="predicted"/>
<protein>
    <submittedName>
        <fullName evidence="2">Uncharacterized protein</fullName>
    </submittedName>
</protein>
<keyword evidence="1" id="KW-0812">Transmembrane</keyword>
<reference evidence="2 3" key="1">
    <citation type="submission" date="2021-01" db="EMBL/GenBank/DDBJ databases">
        <title>Genomic Encyclopedia of Type Strains, Phase IV (KMG-IV): sequencing the most valuable type-strain genomes for metagenomic binning, comparative biology and taxonomic classification.</title>
        <authorList>
            <person name="Goeker M."/>
        </authorList>
    </citation>
    <scope>NUCLEOTIDE SEQUENCE [LARGE SCALE GENOMIC DNA]</scope>
    <source>
        <strain evidence="2 3">DSM 24436</strain>
    </source>
</reference>
<name>A0ABS2MSI4_9FIRM</name>
<evidence type="ECO:0000313" key="3">
    <source>
        <dbReference type="Proteomes" id="UP000767854"/>
    </source>
</evidence>
<sequence>MKKEVLDELAFEKSKREILRQNHEKMMPKQDESGERRYAWELELEQYRKSKRLKRYLILGATLGIISFVMQVVLILIEF</sequence>
<comment type="caution">
    <text evidence="2">The sequence shown here is derived from an EMBL/GenBank/DDBJ whole genome shotgun (WGS) entry which is preliminary data.</text>
</comment>